<keyword evidence="2" id="KW-0804">Transcription</keyword>
<accession>A0A1V0UK57</accession>
<dbReference type="RefSeq" id="WP_030188228.1">
    <property type="nucleotide sequence ID" value="NZ_CP020570.1"/>
</dbReference>
<organism evidence="4 5">
    <name type="scientific">Streptomyces violaceoruber</name>
    <dbReference type="NCBI Taxonomy" id="1935"/>
    <lineage>
        <taxon>Bacteria</taxon>
        <taxon>Bacillati</taxon>
        <taxon>Actinomycetota</taxon>
        <taxon>Actinomycetes</taxon>
        <taxon>Kitasatosporales</taxon>
        <taxon>Streptomycetaceae</taxon>
        <taxon>Streptomyces</taxon>
        <taxon>Streptomyces violaceoruber group</taxon>
    </lineage>
</organism>
<dbReference type="InterPro" id="IPR041916">
    <property type="entry name" value="Anti_sigma_zinc_sf"/>
</dbReference>
<reference evidence="4 5" key="1">
    <citation type="submission" date="2017-03" db="EMBL/GenBank/DDBJ databases">
        <title>Complete Genome Sequence of a natural compounds producer, Streptomyces violaceus S21.</title>
        <authorList>
            <person name="Zhong C."/>
            <person name="Zhao Z."/>
            <person name="Fu J."/>
            <person name="Zong G."/>
            <person name="Qin R."/>
            <person name="Cao G."/>
        </authorList>
    </citation>
    <scope>NUCLEOTIDE SEQUENCE [LARGE SCALE GENOMIC DNA]</scope>
    <source>
        <strain evidence="4 5">S21</strain>
    </source>
</reference>
<gene>
    <name evidence="4" type="ORF">B1H20_32430</name>
</gene>
<dbReference type="AlphaFoldDB" id="A0A1V0UK57"/>
<proteinExistence type="predicted"/>
<dbReference type="Gene3D" id="1.10.10.1320">
    <property type="entry name" value="Anti-sigma factor, zinc-finger domain"/>
    <property type="match status" value="1"/>
</dbReference>
<dbReference type="OrthoDB" id="4333245at2"/>
<keyword evidence="1" id="KW-0805">Transcription regulation</keyword>
<name>A0A1V0UK57_STRVN</name>
<sequence>MSADPGDDPHVRPLLGAYVLDALDPEETCRVARHLRGCDGCTRDYVEVAEASALLALLQAEDLRE</sequence>
<evidence type="ECO:0000313" key="4">
    <source>
        <dbReference type="EMBL" id="ARF65604.1"/>
    </source>
</evidence>
<dbReference type="Pfam" id="PF13490">
    <property type="entry name" value="zf-HC2"/>
    <property type="match status" value="1"/>
</dbReference>
<feature type="domain" description="Putative zinc-finger" evidence="3">
    <location>
        <begin position="11"/>
        <end position="41"/>
    </location>
</feature>
<evidence type="ECO:0000256" key="1">
    <source>
        <dbReference type="ARBA" id="ARBA00023015"/>
    </source>
</evidence>
<dbReference type="EMBL" id="CP020570">
    <property type="protein sequence ID" value="ARF65604.1"/>
    <property type="molecule type" value="Genomic_DNA"/>
</dbReference>
<dbReference type="Proteomes" id="UP000192445">
    <property type="component" value="Chromosome"/>
</dbReference>
<evidence type="ECO:0000256" key="2">
    <source>
        <dbReference type="ARBA" id="ARBA00023163"/>
    </source>
</evidence>
<evidence type="ECO:0000259" key="3">
    <source>
        <dbReference type="Pfam" id="PF13490"/>
    </source>
</evidence>
<protein>
    <recommendedName>
        <fullName evidence="3">Putative zinc-finger domain-containing protein</fullName>
    </recommendedName>
</protein>
<evidence type="ECO:0000313" key="5">
    <source>
        <dbReference type="Proteomes" id="UP000192445"/>
    </source>
</evidence>
<dbReference type="KEGG" id="svu:B1H20_32430"/>
<dbReference type="InterPro" id="IPR027383">
    <property type="entry name" value="Znf_put"/>
</dbReference>